<dbReference type="PANTHER" id="PTHR33799">
    <property type="entry name" value="PTS PERMEASE-RELATED-RELATED"/>
    <property type="match status" value="1"/>
</dbReference>
<sequence length="127" mass="14352">MAAIGIVITHGNLAREMIETTQKFVDAKKDMYVFSNQKEALATITHEVVCLCEEHRKSTVFIFTDLVGGSCWQAAFRVKKEHHDVKILGGVNLPMLISFAMNRERLKGDELLHKVLEDGQKAIRVIE</sequence>
<dbReference type="PROSITE" id="PS51096">
    <property type="entry name" value="PTS_EIIA_TYPE_4"/>
    <property type="match status" value="1"/>
</dbReference>
<evidence type="ECO:0000256" key="1">
    <source>
        <dbReference type="ARBA" id="ARBA00022679"/>
    </source>
</evidence>
<feature type="domain" description="PTS EIIA type-4" evidence="2">
    <location>
        <begin position="2"/>
        <end position="123"/>
    </location>
</feature>
<organism evidence="3">
    <name type="scientific">Caldithrix abyssi</name>
    <dbReference type="NCBI Taxonomy" id="187145"/>
    <lineage>
        <taxon>Bacteria</taxon>
        <taxon>Pseudomonadati</taxon>
        <taxon>Calditrichota</taxon>
        <taxon>Calditrichia</taxon>
        <taxon>Calditrichales</taxon>
        <taxon>Calditrichaceae</taxon>
        <taxon>Caldithrix</taxon>
    </lineage>
</organism>
<protein>
    <recommendedName>
        <fullName evidence="2">PTS EIIA type-4 domain-containing protein</fullName>
    </recommendedName>
</protein>
<comment type="caution">
    <text evidence="3">The sequence shown here is derived from an EMBL/GenBank/DDBJ whole genome shotgun (WGS) entry which is preliminary data.</text>
</comment>
<gene>
    <name evidence="3" type="ORF">ENJ15_00185</name>
</gene>
<proteinExistence type="predicted"/>
<dbReference type="InterPro" id="IPR036662">
    <property type="entry name" value="PTS_EIIA_man-typ_sf"/>
</dbReference>
<dbReference type="Pfam" id="PF03610">
    <property type="entry name" value="EIIA-man"/>
    <property type="match status" value="1"/>
</dbReference>
<dbReference type="InterPro" id="IPR004701">
    <property type="entry name" value="PTS_EIIA_man-typ"/>
</dbReference>
<accession>A0A7V5RNB9</accession>
<dbReference type="GO" id="GO:0016740">
    <property type="term" value="F:transferase activity"/>
    <property type="evidence" value="ECO:0007669"/>
    <property type="project" value="UniProtKB-KW"/>
</dbReference>
<evidence type="ECO:0000313" key="3">
    <source>
        <dbReference type="EMBL" id="HHM01400.1"/>
    </source>
</evidence>
<dbReference type="SUPFAM" id="SSF53062">
    <property type="entry name" value="PTS system fructose IIA component-like"/>
    <property type="match status" value="1"/>
</dbReference>
<dbReference type="GO" id="GO:0016020">
    <property type="term" value="C:membrane"/>
    <property type="evidence" value="ECO:0007669"/>
    <property type="project" value="InterPro"/>
</dbReference>
<dbReference type="GO" id="GO:0009401">
    <property type="term" value="P:phosphoenolpyruvate-dependent sugar phosphotransferase system"/>
    <property type="evidence" value="ECO:0007669"/>
    <property type="project" value="InterPro"/>
</dbReference>
<keyword evidence="1" id="KW-0808">Transferase</keyword>
<evidence type="ECO:0000259" key="2">
    <source>
        <dbReference type="PROSITE" id="PS51096"/>
    </source>
</evidence>
<dbReference type="AlphaFoldDB" id="A0A7V5RNB9"/>
<dbReference type="EMBL" id="DRLI01000009">
    <property type="protein sequence ID" value="HHM01400.1"/>
    <property type="molecule type" value="Genomic_DNA"/>
</dbReference>
<name>A0A7V5RNB9_CALAY</name>
<dbReference type="PANTHER" id="PTHR33799:SF1">
    <property type="entry name" value="PTS SYSTEM MANNOSE-SPECIFIC EIIAB COMPONENT-RELATED"/>
    <property type="match status" value="1"/>
</dbReference>
<dbReference type="Proteomes" id="UP000885771">
    <property type="component" value="Unassembled WGS sequence"/>
</dbReference>
<dbReference type="Gene3D" id="3.40.50.510">
    <property type="entry name" value="Phosphotransferase system, mannose-type IIA component"/>
    <property type="match status" value="1"/>
</dbReference>
<dbReference type="InterPro" id="IPR051471">
    <property type="entry name" value="Bacterial_PTS_sugar_comp"/>
</dbReference>
<reference evidence="3" key="1">
    <citation type="journal article" date="2020" name="mSystems">
        <title>Genome- and Community-Level Interaction Insights into Carbon Utilization and Element Cycling Functions of Hydrothermarchaeota in Hydrothermal Sediment.</title>
        <authorList>
            <person name="Zhou Z."/>
            <person name="Liu Y."/>
            <person name="Xu W."/>
            <person name="Pan J."/>
            <person name="Luo Z.H."/>
            <person name="Li M."/>
        </authorList>
    </citation>
    <scope>NUCLEOTIDE SEQUENCE [LARGE SCALE GENOMIC DNA]</scope>
    <source>
        <strain evidence="3">HyVt-460</strain>
    </source>
</reference>